<reference evidence="1" key="1">
    <citation type="submission" date="2014-07" db="EMBL/GenBank/DDBJ databases">
        <title>Identification of a novel salt tolerance gene in wild soybean by whole-genome sequencing.</title>
        <authorList>
            <person name="Lam H.-M."/>
            <person name="Qi X."/>
            <person name="Li M.-W."/>
            <person name="Liu X."/>
            <person name="Xie M."/>
            <person name="Ni M."/>
            <person name="Xu X."/>
        </authorList>
    </citation>
    <scope>NUCLEOTIDE SEQUENCE [LARGE SCALE GENOMIC DNA]</scope>
    <source>
        <tissue evidence="1">Root</tissue>
    </source>
</reference>
<dbReference type="EMBL" id="KN652476">
    <property type="protein sequence ID" value="KHN28741.1"/>
    <property type="molecule type" value="Genomic_DNA"/>
</dbReference>
<name>A0A0B2R3N9_GLYSO</name>
<sequence length="111" mass="12446">MLCSFCNQIRHYLLDLLRVIPRDANYTGPSSRFCILRPKLITAYCRAQASEILKSKENNPQEADNLVTDSQNVAEAYNLVNDSQNFGDADQLVNDSQNLVDADKVVNVIVV</sequence>
<dbReference type="Proteomes" id="UP000053555">
    <property type="component" value="Unassembled WGS sequence"/>
</dbReference>
<dbReference type="AlphaFoldDB" id="A0A0B2R3N9"/>
<gene>
    <name evidence="1" type="ORF">glysoja_049361</name>
</gene>
<accession>A0A0B2R3N9</accession>
<protein>
    <submittedName>
        <fullName evidence="1">Uncharacterized protein</fullName>
    </submittedName>
</protein>
<evidence type="ECO:0000313" key="1">
    <source>
        <dbReference type="EMBL" id="KHN28741.1"/>
    </source>
</evidence>
<proteinExistence type="predicted"/>
<organism evidence="1">
    <name type="scientific">Glycine soja</name>
    <name type="common">Wild soybean</name>
    <dbReference type="NCBI Taxonomy" id="3848"/>
    <lineage>
        <taxon>Eukaryota</taxon>
        <taxon>Viridiplantae</taxon>
        <taxon>Streptophyta</taxon>
        <taxon>Embryophyta</taxon>
        <taxon>Tracheophyta</taxon>
        <taxon>Spermatophyta</taxon>
        <taxon>Magnoliopsida</taxon>
        <taxon>eudicotyledons</taxon>
        <taxon>Gunneridae</taxon>
        <taxon>Pentapetalae</taxon>
        <taxon>rosids</taxon>
        <taxon>fabids</taxon>
        <taxon>Fabales</taxon>
        <taxon>Fabaceae</taxon>
        <taxon>Papilionoideae</taxon>
        <taxon>50 kb inversion clade</taxon>
        <taxon>NPAAA clade</taxon>
        <taxon>indigoferoid/millettioid clade</taxon>
        <taxon>Phaseoleae</taxon>
        <taxon>Glycine</taxon>
        <taxon>Glycine subgen. Soja</taxon>
    </lineage>
</organism>